<gene>
    <name evidence="2" type="ORF">SAMN04488579_12611</name>
</gene>
<dbReference type="InterPro" id="IPR004007">
    <property type="entry name" value="DhaL_dom"/>
</dbReference>
<dbReference type="PANTHER" id="PTHR33434:SF4">
    <property type="entry name" value="PHOSPHATASE PROTEIN"/>
    <property type="match status" value="1"/>
</dbReference>
<dbReference type="RefSeq" id="WP_090246822.1">
    <property type="nucleotide sequence ID" value="NZ_FNOU01000026.1"/>
</dbReference>
<reference evidence="3" key="1">
    <citation type="submission" date="2016-10" db="EMBL/GenBank/DDBJ databases">
        <authorList>
            <person name="Varghese N."/>
            <person name="Submissions S."/>
        </authorList>
    </citation>
    <scope>NUCLEOTIDE SEQUENCE [LARGE SCALE GENOMIC DNA]</scope>
    <source>
        <strain evidence="3">VPI 5359</strain>
    </source>
</reference>
<dbReference type="EMBL" id="FNOU01000026">
    <property type="protein sequence ID" value="SDY32942.1"/>
    <property type="molecule type" value="Genomic_DNA"/>
</dbReference>
<dbReference type="InterPro" id="IPR019986">
    <property type="entry name" value="YloV-like"/>
</dbReference>
<dbReference type="AlphaFoldDB" id="A0A1H3IZ67"/>
<evidence type="ECO:0000259" key="1">
    <source>
        <dbReference type="PROSITE" id="PS51480"/>
    </source>
</evidence>
<dbReference type="InterPro" id="IPR036117">
    <property type="entry name" value="DhaL_dom_sf"/>
</dbReference>
<feature type="domain" description="DhaL" evidence="1">
    <location>
        <begin position="9"/>
        <end position="201"/>
    </location>
</feature>
<dbReference type="SUPFAM" id="SSF101473">
    <property type="entry name" value="DhaL-like"/>
    <property type="match status" value="1"/>
</dbReference>
<dbReference type="PANTHER" id="PTHR33434">
    <property type="entry name" value="DEGV DOMAIN-CONTAINING PROTEIN DR_1986-RELATED"/>
    <property type="match status" value="1"/>
</dbReference>
<name>A0A1H3IZ67_EUBBA</name>
<proteinExistence type="predicted"/>
<keyword evidence="3" id="KW-1185">Reference proteome</keyword>
<dbReference type="Pfam" id="PF02734">
    <property type="entry name" value="Dak2"/>
    <property type="match status" value="1"/>
</dbReference>
<dbReference type="SMART" id="SM01121">
    <property type="entry name" value="Dak1_2"/>
    <property type="match status" value="1"/>
</dbReference>
<dbReference type="PROSITE" id="PS51480">
    <property type="entry name" value="DHAL"/>
    <property type="match status" value="1"/>
</dbReference>
<dbReference type="InterPro" id="IPR048394">
    <property type="entry name" value="FakA-like_M"/>
</dbReference>
<sequence length="539" mass="58809">MELNRIDGEMLKKMFEYGAKNLEINKKTVDELNVFPVPDGDTGTNMSLTFSHAVGELAKLDSTNLYSVAKTASSGALIGARGNSGVILSQLLRGVADGCKDKDSLDVFGAAKVIRAAADAAYKAVMKPTEGTILTVAREMAEFAMDHHDEYREIDVFLKDVIAQGKDALSRTPDMLPVLKEAGVVDAGGQGLIFIMEGGYLALTNQELTEEVRFDIGDRDRFVDDSGMRPEDITFGYCTEFIVKEAGDADDNELREFLNTIGDCVLVIKDDDIIKVHVHTDHPGQAFEKGLSYGELIRMKVDNMREMLGVPEEGEEEDSPEVPYGFIAVSPGEGLTHLFHDLGITRVISGGQTMNPSTQDFLDEVEKLNAKDIFIFPNNSNIIMAANQAVAISDKNLHVIPTKTIPQCVTAMLAFNPELDAQKNGDDMQAVIADVKTGEVTYAVRDTKFNGLKIKKGDIIGIYGGEIVVKGKAVDAVTVELLQKMVDEDSELISIYFGHEVEAETAESLAESLEADFSDCDIEVNDGGQPLYYYIVSVE</sequence>
<dbReference type="Gene3D" id="1.25.40.340">
    <property type="match status" value="1"/>
</dbReference>
<dbReference type="GO" id="GO:0006071">
    <property type="term" value="P:glycerol metabolic process"/>
    <property type="evidence" value="ECO:0007669"/>
    <property type="project" value="InterPro"/>
</dbReference>
<accession>A0A1H3IZ67</accession>
<dbReference type="InterPro" id="IPR050270">
    <property type="entry name" value="DegV_domain_contain"/>
</dbReference>
<dbReference type="InterPro" id="IPR033470">
    <property type="entry name" value="FakA-like_C"/>
</dbReference>
<protein>
    <recommendedName>
        <fullName evidence="1">DhaL domain-containing protein</fullName>
    </recommendedName>
</protein>
<dbReference type="GO" id="GO:0004371">
    <property type="term" value="F:glycerone kinase activity"/>
    <property type="evidence" value="ECO:0007669"/>
    <property type="project" value="InterPro"/>
</dbReference>
<dbReference type="NCBIfam" id="TIGR03599">
    <property type="entry name" value="YloV"/>
    <property type="match status" value="1"/>
</dbReference>
<dbReference type="Pfam" id="PF21645">
    <property type="entry name" value="FakA-like_M"/>
    <property type="match status" value="1"/>
</dbReference>
<dbReference type="OrthoDB" id="9760324at2"/>
<dbReference type="SMART" id="SM01120">
    <property type="entry name" value="Dak2"/>
    <property type="match status" value="1"/>
</dbReference>
<dbReference type="Pfam" id="PF13684">
    <property type="entry name" value="FakA-like_C"/>
    <property type="match status" value="1"/>
</dbReference>
<organism evidence="2 3">
    <name type="scientific">Eubacterium barkeri</name>
    <name type="common">Clostridium barkeri</name>
    <dbReference type="NCBI Taxonomy" id="1528"/>
    <lineage>
        <taxon>Bacteria</taxon>
        <taxon>Bacillati</taxon>
        <taxon>Bacillota</taxon>
        <taxon>Clostridia</taxon>
        <taxon>Eubacteriales</taxon>
        <taxon>Eubacteriaceae</taxon>
        <taxon>Eubacterium</taxon>
    </lineage>
</organism>
<dbReference type="STRING" id="1528.SAMN04488579_12611"/>
<dbReference type="Proteomes" id="UP000199652">
    <property type="component" value="Unassembled WGS sequence"/>
</dbReference>
<evidence type="ECO:0000313" key="2">
    <source>
        <dbReference type="EMBL" id="SDY32942.1"/>
    </source>
</evidence>
<evidence type="ECO:0000313" key="3">
    <source>
        <dbReference type="Proteomes" id="UP000199652"/>
    </source>
</evidence>